<dbReference type="EMBL" id="CP012159">
    <property type="protein sequence ID" value="AKT43057.1"/>
    <property type="molecule type" value="Genomic_DNA"/>
</dbReference>
<protein>
    <recommendedName>
        <fullName evidence="6">SRCR domain-containing protein</fullName>
    </recommendedName>
</protein>
<evidence type="ECO:0000313" key="5">
    <source>
        <dbReference type="Proteomes" id="UP000067626"/>
    </source>
</evidence>
<keyword evidence="3" id="KW-0732">Signal</keyword>
<accession>A0A0K1EQZ5</accession>
<dbReference type="AlphaFoldDB" id="A0A0K1EQZ5"/>
<feature type="signal peptide" evidence="3">
    <location>
        <begin position="1"/>
        <end position="23"/>
    </location>
</feature>
<organism evidence="4 5">
    <name type="scientific">Chondromyces crocatus</name>
    <dbReference type="NCBI Taxonomy" id="52"/>
    <lineage>
        <taxon>Bacteria</taxon>
        <taxon>Pseudomonadati</taxon>
        <taxon>Myxococcota</taxon>
        <taxon>Polyangia</taxon>
        <taxon>Polyangiales</taxon>
        <taxon>Polyangiaceae</taxon>
        <taxon>Chondromyces</taxon>
    </lineage>
</organism>
<gene>
    <name evidence="4" type="ORF">CMC5_072840</name>
</gene>
<feature type="chain" id="PRO_5005459843" description="SRCR domain-containing protein" evidence="3">
    <location>
        <begin position="24"/>
        <end position="193"/>
    </location>
</feature>
<keyword evidence="2" id="KW-0812">Transmembrane</keyword>
<keyword evidence="5" id="KW-1185">Reference proteome</keyword>
<dbReference type="STRING" id="52.CMC5_072840"/>
<feature type="region of interest" description="Disordered" evidence="1">
    <location>
        <begin position="135"/>
        <end position="155"/>
    </location>
</feature>
<proteinExistence type="predicted"/>
<evidence type="ECO:0000313" key="4">
    <source>
        <dbReference type="EMBL" id="AKT43057.1"/>
    </source>
</evidence>
<reference evidence="4 5" key="1">
    <citation type="submission" date="2015-07" db="EMBL/GenBank/DDBJ databases">
        <title>Genome analysis of myxobacterium Chondromyces crocatus Cm c5 reveals a high potential for natural compound synthesis and the genetic basis for the loss of fruiting body formation.</title>
        <authorList>
            <person name="Zaburannyi N."/>
            <person name="Bunk B."/>
            <person name="Maier J."/>
            <person name="Overmann J."/>
            <person name="Mueller R."/>
        </authorList>
    </citation>
    <scope>NUCLEOTIDE SEQUENCE [LARGE SCALE GENOMIC DNA]</scope>
    <source>
        <strain evidence="4 5">Cm c5</strain>
    </source>
</reference>
<evidence type="ECO:0000256" key="3">
    <source>
        <dbReference type="SAM" id="SignalP"/>
    </source>
</evidence>
<dbReference type="KEGG" id="ccro:CMC5_072840"/>
<evidence type="ECO:0000256" key="1">
    <source>
        <dbReference type="SAM" id="MobiDB-lite"/>
    </source>
</evidence>
<keyword evidence="2" id="KW-1133">Transmembrane helix</keyword>
<feature type="transmembrane region" description="Helical" evidence="2">
    <location>
        <begin position="167"/>
        <end position="186"/>
    </location>
</feature>
<keyword evidence="2" id="KW-0472">Membrane</keyword>
<dbReference type="Proteomes" id="UP000067626">
    <property type="component" value="Chromosome"/>
</dbReference>
<name>A0A0K1EQZ5_CHOCO</name>
<sequence>MRCALLSGVFSVVLASLATSAHADVVQAPPLDCPAGAVGRTSHRGPSCQPTTCETDTDCQQVKSSWLGATGPALVCREQGLCVERRTPSSQSPYHRHPPREQELLVAVSTCGSASSCPASATCEVAKRCVPVETEKDAGTGADGGSAEEGRPAAGGSKGCGCAVVPAGEGVAAVAAGLVVSGWMVLRRRRAGR</sequence>
<evidence type="ECO:0000256" key="2">
    <source>
        <dbReference type="SAM" id="Phobius"/>
    </source>
</evidence>
<evidence type="ECO:0008006" key="6">
    <source>
        <dbReference type="Google" id="ProtNLM"/>
    </source>
</evidence>